<dbReference type="Gene3D" id="3.40.50.360">
    <property type="match status" value="1"/>
</dbReference>
<dbReference type="RefSeq" id="WP_276945103.1">
    <property type="nucleotide sequence ID" value="NZ_DAHZQU010000111.1"/>
</dbReference>
<comment type="caution">
    <text evidence="2">The sequence shown here is derived from an EMBL/GenBank/DDBJ whole genome shotgun (WGS) entry which is preliminary data.</text>
</comment>
<proteinExistence type="predicted"/>
<dbReference type="InterPro" id="IPR029039">
    <property type="entry name" value="Flavoprotein-like_sf"/>
</dbReference>
<organism evidence="2 3">
    <name type="scientific">Ferrimicrobium acidiphilum</name>
    <dbReference type="NCBI Taxonomy" id="121039"/>
    <lineage>
        <taxon>Bacteria</taxon>
        <taxon>Bacillati</taxon>
        <taxon>Actinomycetota</taxon>
        <taxon>Acidimicrobiia</taxon>
        <taxon>Acidimicrobiales</taxon>
        <taxon>Acidimicrobiaceae</taxon>
        <taxon>Ferrimicrobium</taxon>
    </lineage>
</organism>
<evidence type="ECO:0000259" key="1">
    <source>
        <dbReference type="Pfam" id="PF03358"/>
    </source>
</evidence>
<dbReference type="InterPro" id="IPR005025">
    <property type="entry name" value="FMN_Rdtase-like_dom"/>
</dbReference>
<dbReference type="EC" id="1.-.-.-" evidence="2"/>
<dbReference type="Proteomes" id="UP001560267">
    <property type="component" value="Unassembled WGS sequence"/>
</dbReference>
<dbReference type="SUPFAM" id="SSF52218">
    <property type="entry name" value="Flavoproteins"/>
    <property type="match status" value="1"/>
</dbReference>
<name>A0ABV3Y3T1_9ACTN</name>
<dbReference type="PANTHER" id="PTHR30543">
    <property type="entry name" value="CHROMATE REDUCTASE"/>
    <property type="match status" value="1"/>
</dbReference>
<evidence type="ECO:0000313" key="2">
    <source>
        <dbReference type="EMBL" id="MEX6429193.1"/>
    </source>
</evidence>
<dbReference type="EMBL" id="JBFSHR010000012">
    <property type="protein sequence ID" value="MEX6429193.1"/>
    <property type="molecule type" value="Genomic_DNA"/>
</dbReference>
<keyword evidence="3" id="KW-1185">Reference proteome</keyword>
<dbReference type="InterPro" id="IPR050712">
    <property type="entry name" value="NAD(P)H-dep_reductase"/>
</dbReference>
<gene>
    <name evidence="2" type="ORF">AB6A68_04990</name>
</gene>
<accession>A0ABV3Y3T1</accession>
<dbReference type="Pfam" id="PF03358">
    <property type="entry name" value="FMN_red"/>
    <property type="match status" value="1"/>
</dbReference>
<dbReference type="PANTHER" id="PTHR30543:SF21">
    <property type="entry name" value="NAD(P)H-DEPENDENT FMN REDUCTASE LOT6"/>
    <property type="match status" value="1"/>
</dbReference>
<reference evidence="2 3" key="1">
    <citation type="submission" date="2024-07" db="EMBL/GenBank/DDBJ databases">
        <title>Draft Genome Sequence of Ferrimicrobium acidiphilum Strain YE2023, Isolated from a Pulp of Bioleach Reactor.</title>
        <authorList>
            <person name="Elkina Y.A."/>
            <person name="Bulaeva A.G."/>
            <person name="Beletsky A.V."/>
            <person name="Mardanov A.V."/>
        </authorList>
    </citation>
    <scope>NUCLEOTIDE SEQUENCE [LARGE SCALE GENOMIC DNA]</scope>
    <source>
        <strain evidence="2 3">YE2023</strain>
    </source>
</reference>
<sequence length="183" mass="19965">MYVLGISGSARDGSLNTALLRSLSEFFPKDIEFEVVDNLSVLPLYDQVSEDENVPAYLAELRYKVGRADAVILASPEHNYSFSASMKNALDLLSRPRGQSVLAGRLVALVGAAPGLYGTVRAQAQLRQVLHATGAKVLDRPEIYVNQADSKFGCDGTLLDRSARELCAQLVETVCNSDVFVRW</sequence>
<protein>
    <submittedName>
        <fullName evidence="2">NADPH-dependent FMN reductase</fullName>
        <ecNumber evidence="2">1.-.-.-</ecNumber>
    </submittedName>
</protein>
<evidence type="ECO:0000313" key="3">
    <source>
        <dbReference type="Proteomes" id="UP001560267"/>
    </source>
</evidence>
<keyword evidence="2" id="KW-0560">Oxidoreductase</keyword>
<dbReference type="GO" id="GO:0016491">
    <property type="term" value="F:oxidoreductase activity"/>
    <property type="evidence" value="ECO:0007669"/>
    <property type="project" value="UniProtKB-KW"/>
</dbReference>
<feature type="domain" description="NADPH-dependent FMN reductase-like" evidence="1">
    <location>
        <begin position="1"/>
        <end position="148"/>
    </location>
</feature>